<comment type="caution">
    <text evidence="2">The sequence shown here is derived from an EMBL/GenBank/DDBJ whole genome shotgun (WGS) entry which is preliminary data.</text>
</comment>
<dbReference type="Proteomes" id="UP001175271">
    <property type="component" value="Unassembled WGS sequence"/>
</dbReference>
<feature type="transmembrane region" description="Helical" evidence="1">
    <location>
        <begin position="98"/>
        <end position="118"/>
    </location>
</feature>
<evidence type="ECO:0000313" key="3">
    <source>
        <dbReference type="Proteomes" id="UP001175271"/>
    </source>
</evidence>
<organism evidence="2 3">
    <name type="scientific">Steinernema hermaphroditum</name>
    <dbReference type="NCBI Taxonomy" id="289476"/>
    <lineage>
        <taxon>Eukaryota</taxon>
        <taxon>Metazoa</taxon>
        <taxon>Ecdysozoa</taxon>
        <taxon>Nematoda</taxon>
        <taxon>Chromadorea</taxon>
        <taxon>Rhabditida</taxon>
        <taxon>Tylenchina</taxon>
        <taxon>Panagrolaimomorpha</taxon>
        <taxon>Strongyloidoidea</taxon>
        <taxon>Steinernematidae</taxon>
        <taxon>Steinernema</taxon>
    </lineage>
</organism>
<dbReference type="InterPro" id="IPR039421">
    <property type="entry name" value="Type_1_exporter"/>
</dbReference>
<keyword evidence="1" id="KW-0812">Transmembrane</keyword>
<keyword evidence="1" id="KW-0472">Membrane</keyword>
<evidence type="ECO:0008006" key="4">
    <source>
        <dbReference type="Google" id="ProtNLM"/>
    </source>
</evidence>
<dbReference type="AlphaFoldDB" id="A0AA39LEQ6"/>
<accession>A0AA39LEQ6</accession>
<dbReference type="InterPro" id="IPR027417">
    <property type="entry name" value="P-loop_NTPase"/>
</dbReference>
<evidence type="ECO:0000256" key="1">
    <source>
        <dbReference type="SAM" id="Phobius"/>
    </source>
</evidence>
<dbReference type="PANTHER" id="PTHR43394:SF1">
    <property type="entry name" value="ATP-BINDING CASSETTE SUB-FAMILY B MEMBER 10, MITOCHONDRIAL"/>
    <property type="match status" value="1"/>
</dbReference>
<dbReference type="PANTHER" id="PTHR43394">
    <property type="entry name" value="ATP-DEPENDENT PERMEASE MDL1, MITOCHONDRIAL"/>
    <property type="match status" value="1"/>
</dbReference>
<dbReference type="SUPFAM" id="SSF52540">
    <property type="entry name" value="P-loop containing nucleoside triphosphate hydrolases"/>
    <property type="match status" value="1"/>
</dbReference>
<gene>
    <name evidence="2" type="ORF">QR680_000741</name>
</gene>
<protein>
    <recommendedName>
        <fullName evidence="4">ABC transmembrane type-1 domain-containing protein</fullName>
    </recommendedName>
</protein>
<keyword evidence="1" id="KW-1133">Transmembrane helix</keyword>
<feature type="transmembrane region" description="Helical" evidence="1">
    <location>
        <begin position="138"/>
        <end position="157"/>
    </location>
</feature>
<keyword evidence="3" id="KW-1185">Reference proteome</keyword>
<dbReference type="GO" id="GO:0015421">
    <property type="term" value="F:ABC-type oligopeptide transporter activity"/>
    <property type="evidence" value="ECO:0007669"/>
    <property type="project" value="TreeGrafter"/>
</dbReference>
<sequence length="226" mass="25186">MTVTMEEENGKAKDPKFEDGDEQVFEQTGIDKWFNLLLCRIRSSNRSVLTADRASIRQRGNRAATITKIDEAEEIVASKKRHGIFRLYANCRGTYPQLIIAFILTGIRGLELPLYSFLLGDAFNTVKNRDDPDYMASLIRFVIFSCSLGVVTSLGLLGGAVQDALDVASAGRTCITIAHRLSSIQHADKIYFIKAGRVVEAGTHVELMQMDGLYAELIRKQDLKSH</sequence>
<name>A0AA39LEQ6_9BILA</name>
<evidence type="ECO:0000313" key="2">
    <source>
        <dbReference type="EMBL" id="KAK0394445.1"/>
    </source>
</evidence>
<proteinExistence type="predicted"/>
<reference evidence="2" key="1">
    <citation type="submission" date="2023-06" db="EMBL/GenBank/DDBJ databases">
        <title>Genomic analysis of the entomopathogenic nematode Steinernema hermaphroditum.</title>
        <authorList>
            <person name="Schwarz E.M."/>
            <person name="Heppert J.K."/>
            <person name="Baniya A."/>
            <person name="Schwartz H.T."/>
            <person name="Tan C.-H."/>
            <person name="Antoshechkin I."/>
            <person name="Sternberg P.W."/>
            <person name="Goodrich-Blair H."/>
            <person name="Dillman A.R."/>
        </authorList>
    </citation>
    <scope>NUCLEOTIDE SEQUENCE</scope>
    <source>
        <strain evidence="2">PS9179</strain>
        <tissue evidence="2">Whole animal</tissue>
    </source>
</reference>
<dbReference type="EMBL" id="JAUCMV010000005">
    <property type="protein sequence ID" value="KAK0394445.1"/>
    <property type="molecule type" value="Genomic_DNA"/>
</dbReference>
<dbReference type="Gene3D" id="3.40.50.300">
    <property type="entry name" value="P-loop containing nucleotide triphosphate hydrolases"/>
    <property type="match status" value="1"/>
</dbReference>